<dbReference type="OMA" id="PIMAGPP"/>
<keyword evidence="3" id="KW-1185">Reference proteome</keyword>
<gene>
    <name evidence="2" type="ORF">F503_07899</name>
</gene>
<sequence>MPDPAPPATAKAKPPGRRRPGPNASKSANRAKNYASENDAAGVDPNFRPDFVRNGQKAASGAAGGATNGGPSTPRKKAQKNNAAAQAKSPPATNQQPASGKPNRRNKNGPKNGATPNAVNKQQDGQRTPPAKGTAPISLSSGVDGGQDSLMSSSAPSAAPATQVFAGNSFHASPAPSALPRPSFMQKSSAAAFASPESPRARPTSGLSLAQQPSPPASDSELPSSTATTGGHSLGRNPLFQHGADAPQNASPLDVLFRADRAEKAQQNRRASAANIYNGGLSQPFASPRVDAVPETASSYTFPRDVSQQQHQLPVRRPAPNLRSSSSGISAAELDGTPGQPIGPAFSTPFQERMRAVKPADIRGSPSGPAGGPVGGFNGFRNAGPGQQTMPPTGAPGNYMLTPPLTTQSPGGPTMNAGSDLEASLKRMLFNPSSASPGSALPTMSSPSRHQPVPDFAGHQAAAPFPGAYRRGDEMFAHHGSPSHMAHGPPPPQGRPFGPVDPRFQGAPSPYNGIPYNGMPYNGMPYSGAPNGGDPNRNKAAMENSIRQILRLGSNNN</sequence>
<dbReference type="OrthoDB" id="2142961at2759"/>
<feature type="region of interest" description="Disordered" evidence="1">
    <location>
        <begin position="264"/>
        <end position="347"/>
    </location>
</feature>
<feature type="compositionally biased region" description="Polar residues" evidence="1">
    <location>
        <begin position="296"/>
        <end position="312"/>
    </location>
</feature>
<feature type="compositionally biased region" description="Polar residues" evidence="1">
    <location>
        <begin position="114"/>
        <end position="126"/>
    </location>
</feature>
<feature type="region of interest" description="Disordered" evidence="1">
    <location>
        <begin position="527"/>
        <end position="557"/>
    </location>
</feature>
<dbReference type="EMBL" id="KE148151">
    <property type="protein sequence ID" value="EPE07248.1"/>
    <property type="molecule type" value="Genomic_DNA"/>
</dbReference>
<feature type="compositionally biased region" description="Low complexity" evidence="1">
    <location>
        <begin position="152"/>
        <end position="161"/>
    </location>
</feature>
<evidence type="ECO:0000256" key="1">
    <source>
        <dbReference type="SAM" id="MobiDB-lite"/>
    </source>
</evidence>
<accession>S3CL88</accession>
<name>S3CL88_OPHP1</name>
<protein>
    <submittedName>
        <fullName evidence="2">Proteophosphoglycan 5</fullName>
    </submittedName>
</protein>
<feature type="region of interest" description="Disordered" evidence="1">
    <location>
        <begin position="480"/>
        <end position="499"/>
    </location>
</feature>
<dbReference type="VEuPathDB" id="FungiDB:F503_07899"/>
<reference evidence="2 3" key="1">
    <citation type="journal article" date="2013" name="BMC Genomics">
        <title>The genome and transcriptome of the pine saprophyte Ophiostoma piceae, and a comparison with the bark beetle-associated pine pathogen Grosmannia clavigera.</title>
        <authorList>
            <person name="Haridas S."/>
            <person name="Wang Y."/>
            <person name="Lim L."/>
            <person name="Massoumi Alamouti S."/>
            <person name="Jackman S."/>
            <person name="Docking R."/>
            <person name="Robertson G."/>
            <person name="Birol I."/>
            <person name="Bohlmann J."/>
            <person name="Breuil C."/>
        </authorList>
    </citation>
    <scope>NUCLEOTIDE SEQUENCE [LARGE SCALE GENOMIC DNA]</scope>
    <source>
        <strain evidence="2 3">UAMH 11346</strain>
    </source>
</reference>
<feature type="compositionally biased region" description="Low complexity" evidence="1">
    <location>
        <begin position="172"/>
        <end position="203"/>
    </location>
</feature>
<organism evidence="2 3">
    <name type="scientific">Ophiostoma piceae (strain UAMH 11346)</name>
    <name type="common">Sap stain fungus</name>
    <dbReference type="NCBI Taxonomy" id="1262450"/>
    <lineage>
        <taxon>Eukaryota</taxon>
        <taxon>Fungi</taxon>
        <taxon>Dikarya</taxon>
        <taxon>Ascomycota</taxon>
        <taxon>Pezizomycotina</taxon>
        <taxon>Sordariomycetes</taxon>
        <taxon>Sordariomycetidae</taxon>
        <taxon>Ophiostomatales</taxon>
        <taxon>Ophiostomataceae</taxon>
        <taxon>Ophiostoma</taxon>
    </lineage>
</organism>
<dbReference type="Proteomes" id="UP000016923">
    <property type="component" value="Unassembled WGS sequence"/>
</dbReference>
<evidence type="ECO:0000313" key="2">
    <source>
        <dbReference type="EMBL" id="EPE07248.1"/>
    </source>
</evidence>
<feature type="compositionally biased region" description="Polar residues" evidence="1">
    <location>
        <begin position="221"/>
        <end position="231"/>
    </location>
</feature>
<dbReference type="eggNOG" id="ENOG502SC1U">
    <property type="taxonomic scope" value="Eukaryota"/>
</dbReference>
<dbReference type="AlphaFoldDB" id="S3CL88"/>
<dbReference type="HOGENOM" id="CLU_489234_0_0_1"/>
<evidence type="ECO:0000313" key="3">
    <source>
        <dbReference type="Proteomes" id="UP000016923"/>
    </source>
</evidence>
<feature type="region of interest" description="Disordered" evidence="1">
    <location>
        <begin position="1"/>
        <end position="252"/>
    </location>
</feature>
<proteinExistence type="predicted"/>